<feature type="compositionally biased region" description="Basic and acidic residues" evidence="7">
    <location>
        <begin position="389"/>
        <end position="403"/>
    </location>
</feature>
<keyword evidence="3" id="KW-0862">Zinc</keyword>
<evidence type="ECO:0000256" key="3">
    <source>
        <dbReference type="ARBA" id="ARBA00022833"/>
    </source>
</evidence>
<dbReference type="InterPro" id="IPR054076">
    <property type="entry name" value="ZUO1-like_ZHD"/>
</dbReference>
<dbReference type="PRINTS" id="PR00625">
    <property type="entry name" value="JDOMAIN"/>
</dbReference>
<feature type="compositionally biased region" description="Basic and acidic residues" evidence="7">
    <location>
        <begin position="331"/>
        <end position="347"/>
    </location>
</feature>
<dbReference type="Pfam" id="PF12171">
    <property type="entry name" value="zf-C2H2_jaz"/>
    <property type="match status" value="1"/>
</dbReference>
<evidence type="ECO:0000256" key="5">
    <source>
        <dbReference type="PROSITE-ProRule" id="PRU00042"/>
    </source>
</evidence>
<evidence type="ECO:0000259" key="8">
    <source>
        <dbReference type="PROSITE" id="PS50076"/>
    </source>
</evidence>
<dbReference type="PROSITE" id="PS00636">
    <property type="entry name" value="DNAJ_1"/>
    <property type="match status" value="1"/>
</dbReference>
<dbReference type="Gene3D" id="3.30.160.60">
    <property type="entry name" value="Classic Zinc Finger"/>
    <property type="match status" value="1"/>
</dbReference>
<feature type="domain" description="J" evidence="8">
    <location>
        <begin position="3"/>
        <end position="69"/>
    </location>
</feature>
<dbReference type="InterPro" id="IPR003604">
    <property type="entry name" value="Matrin/U1-like-C_Znf_C2H2"/>
</dbReference>
<dbReference type="GO" id="GO:0008270">
    <property type="term" value="F:zinc ion binding"/>
    <property type="evidence" value="ECO:0007669"/>
    <property type="project" value="UniProtKB-KW"/>
</dbReference>
<dbReference type="Pfam" id="PF00226">
    <property type="entry name" value="DnaJ"/>
    <property type="match status" value="1"/>
</dbReference>
<dbReference type="SMART" id="SM00451">
    <property type="entry name" value="ZnF_U1"/>
    <property type="match status" value="1"/>
</dbReference>
<dbReference type="InterPro" id="IPR001623">
    <property type="entry name" value="DnaJ_domain"/>
</dbReference>
<evidence type="ECO:0000256" key="1">
    <source>
        <dbReference type="ARBA" id="ARBA00022723"/>
    </source>
</evidence>
<feature type="non-terminal residue" evidence="10">
    <location>
        <position position="496"/>
    </location>
</feature>
<dbReference type="PANTHER" id="PTHR44029:SF1">
    <property type="entry name" value="DNAJ HOMOLOG SUBFAMILY C MEMBER 21"/>
    <property type="match status" value="1"/>
</dbReference>
<dbReference type="InterPro" id="IPR036869">
    <property type="entry name" value="J_dom_sf"/>
</dbReference>
<gene>
    <name evidence="10" type="ORF">MSPICULIGERA_LOCUS23834</name>
</gene>
<keyword evidence="11" id="KW-1185">Reference proteome</keyword>
<dbReference type="EMBL" id="CATQJA010002706">
    <property type="protein sequence ID" value="CAJ0585824.1"/>
    <property type="molecule type" value="Genomic_DNA"/>
</dbReference>
<dbReference type="PROSITE" id="PS50157">
    <property type="entry name" value="ZINC_FINGER_C2H2_2"/>
    <property type="match status" value="1"/>
</dbReference>
<dbReference type="FunFam" id="1.10.287.110:FF:000046">
    <property type="entry name" value="dnaJ homolog subfamily C member 21"/>
    <property type="match status" value="1"/>
</dbReference>
<feature type="coiled-coil region" evidence="6">
    <location>
        <begin position="180"/>
        <end position="259"/>
    </location>
</feature>
<dbReference type="Gene3D" id="1.10.287.110">
    <property type="entry name" value="DnaJ domain"/>
    <property type="match status" value="1"/>
</dbReference>
<keyword evidence="6" id="KW-0175">Coiled coil</keyword>
<evidence type="ECO:0000256" key="6">
    <source>
        <dbReference type="SAM" id="Coils"/>
    </source>
</evidence>
<accession>A0AA36DGM6</accession>
<dbReference type="GO" id="GO:0005737">
    <property type="term" value="C:cytoplasm"/>
    <property type="evidence" value="ECO:0007669"/>
    <property type="project" value="TreeGrafter"/>
</dbReference>
<evidence type="ECO:0000256" key="4">
    <source>
        <dbReference type="ARBA" id="ARBA00074367"/>
    </source>
</evidence>
<comment type="caution">
    <text evidence="10">The sequence shown here is derived from an EMBL/GenBank/DDBJ whole genome shotgun (WGS) entry which is preliminary data.</text>
</comment>
<dbReference type="PROSITE" id="PS50076">
    <property type="entry name" value="DNAJ_2"/>
    <property type="match status" value="1"/>
</dbReference>
<evidence type="ECO:0000256" key="7">
    <source>
        <dbReference type="SAM" id="MobiDB-lite"/>
    </source>
</evidence>
<dbReference type="Pfam" id="PF21884">
    <property type="entry name" value="ZUO1-like_ZHD"/>
    <property type="match status" value="1"/>
</dbReference>
<evidence type="ECO:0000259" key="9">
    <source>
        <dbReference type="PROSITE" id="PS50157"/>
    </source>
</evidence>
<dbReference type="InterPro" id="IPR051964">
    <property type="entry name" value="Chaperone_stress_response"/>
</dbReference>
<dbReference type="SUPFAM" id="SSF46565">
    <property type="entry name" value="Chaperone J-domain"/>
    <property type="match status" value="1"/>
</dbReference>
<dbReference type="SMART" id="SM00355">
    <property type="entry name" value="ZnF_C2H2"/>
    <property type="match status" value="2"/>
</dbReference>
<dbReference type="PANTHER" id="PTHR44029">
    <property type="entry name" value="DNAJ HOMOLOG SUBFAMILY C MEMBER 21"/>
    <property type="match status" value="1"/>
</dbReference>
<dbReference type="AlphaFoldDB" id="A0AA36DGM6"/>
<dbReference type="PROSITE" id="PS00028">
    <property type="entry name" value="ZINC_FINGER_C2H2_1"/>
    <property type="match status" value="2"/>
</dbReference>
<evidence type="ECO:0000256" key="2">
    <source>
        <dbReference type="ARBA" id="ARBA00022771"/>
    </source>
</evidence>
<dbReference type="GO" id="GO:0003676">
    <property type="term" value="F:nucleic acid binding"/>
    <property type="evidence" value="ECO:0007669"/>
    <property type="project" value="InterPro"/>
</dbReference>
<dbReference type="Proteomes" id="UP001177023">
    <property type="component" value="Unassembled WGS sequence"/>
</dbReference>
<dbReference type="SUPFAM" id="SSF57667">
    <property type="entry name" value="beta-beta-alpha zinc fingers"/>
    <property type="match status" value="1"/>
</dbReference>
<dbReference type="InterPro" id="IPR013087">
    <property type="entry name" value="Znf_C2H2_type"/>
</dbReference>
<organism evidence="10 11">
    <name type="scientific">Mesorhabditis spiculigera</name>
    <dbReference type="NCBI Taxonomy" id="96644"/>
    <lineage>
        <taxon>Eukaryota</taxon>
        <taxon>Metazoa</taxon>
        <taxon>Ecdysozoa</taxon>
        <taxon>Nematoda</taxon>
        <taxon>Chromadorea</taxon>
        <taxon>Rhabditida</taxon>
        <taxon>Rhabditina</taxon>
        <taxon>Rhabditomorpha</taxon>
        <taxon>Rhabditoidea</taxon>
        <taxon>Rhabditidae</taxon>
        <taxon>Mesorhabditinae</taxon>
        <taxon>Mesorhabditis</taxon>
    </lineage>
</organism>
<keyword evidence="2 5" id="KW-0863">Zinc-finger</keyword>
<name>A0AA36DGM6_9BILA</name>
<dbReference type="SMART" id="SM00271">
    <property type="entry name" value="DnaJ"/>
    <property type="match status" value="1"/>
</dbReference>
<feature type="region of interest" description="Disordered" evidence="7">
    <location>
        <begin position="331"/>
        <end position="453"/>
    </location>
</feature>
<dbReference type="CDD" id="cd06257">
    <property type="entry name" value="DnaJ"/>
    <property type="match status" value="1"/>
</dbReference>
<dbReference type="InterPro" id="IPR018253">
    <property type="entry name" value="DnaJ_domain_CS"/>
</dbReference>
<reference evidence="10" key="1">
    <citation type="submission" date="2023-06" db="EMBL/GenBank/DDBJ databases">
        <authorList>
            <person name="Delattre M."/>
        </authorList>
    </citation>
    <scope>NUCLEOTIDE SEQUENCE</scope>
    <source>
        <strain evidence="10">AF72</strain>
    </source>
</reference>
<protein>
    <recommendedName>
        <fullName evidence="4">DnaJ homolog subfamily C member 21</fullName>
    </recommendedName>
</protein>
<dbReference type="InterPro" id="IPR036236">
    <property type="entry name" value="Znf_C2H2_sf"/>
</dbReference>
<keyword evidence="1" id="KW-0479">Metal-binding</keyword>
<proteinExistence type="predicted"/>
<feature type="region of interest" description="Disordered" evidence="7">
    <location>
        <begin position="475"/>
        <end position="496"/>
    </location>
</feature>
<feature type="compositionally biased region" description="Basic residues" evidence="7">
    <location>
        <begin position="362"/>
        <end position="375"/>
    </location>
</feature>
<feature type="domain" description="C2H2-type" evidence="9">
    <location>
        <begin position="453"/>
        <end position="482"/>
    </location>
</feature>
<dbReference type="InterPro" id="IPR022755">
    <property type="entry name" value="Znf_C2H2_jaz"/>
</dbReference>
<evidence type="ECO:0000313" key="10">
    <source>
        <dbReference type="EMBL" id="CAJ0585824.1"/>
    </source>
</evidence>
<evidence type="ECO:0000313" key="11">
    <source>
        <dbReference type="Proteomes" id="UP001177023"/>
    </source>
</evidence>
<feature type="compositionally biased region" description="Basic and acidic residues" evidence="7">
    <location>
        <begin position="416"/>
        <end position="429"/>
    </location>
</feature>
<sequence length="496" mass="57313">MKCHYEVLEVERDADDDTIKKAYKKMALKWHPDKNPEKIEECTQVFALLQQAYEVLSDRHEREWYDRHRESILRGGFDEHYKDESLNLFPYFTSSCYKGFGKDAKGFYTTYSHVFETLAQEDYDFLDDQGVQYPRFGDECSDYESIVGPFYGFWTSFSTARSFAWLDEYDIRQAPNRPTMRAMEKENKKLREAGRKQRSEQIRELAAFVRKRDPRVAKYKTVLEEKKKESELKAEENRRNQIKKQLAEANNYVESDEARTARLAHLEEIEQQLNEQFGGESSLSDEDAEDNGLYCVVCEKSFKTRNAKQNHEKSKNHRQALAELKKYMKEEDSKLFADDDEVERNSDSEGEPAELSQQASGKKSKRSKKNARRARKEQAAEEDSENEDSAEKPVGESVEKVAEEMETLIIVDEPEPLDRKKAAKAEKKAAAKNKQIPAQPEAEAGGPIDPKPAKCDKCGEWFESRSRLFAHLKETGHATLKMPGQAAGQKNKKGKR</sequence>